<organism evidence="1 2">
    <name type="scientific">Trichonephila clavata</name>
    <name type="common">Joro spider</name>
    <name type="synonym">Nephila clavata</name>
    <dbReference type="NCBI Taxonomy" id="2740835"/>
    <lineage>
        <taxon>Eukaryota</taxon>
        <taxon>Metazoa</taxon>
        <taxon>Ecdysozoa</taxon>
        <taxon>Arthropoda</taxon>
        <taxon>Chelicerata</taxon>
        <taxon>Arachnida</taxon>
        <taxon>Araneae</taxon>
        <taxon>Araneomorphae</taxon>
        <taxon>Entelegynae</taxon>
        <taxon>Araneoidea</taxon>
        <taxon>Nephilidae</taxon>
        <taxon>Trichonephila</taxon>
    </lineage>
</organism>
<name>A0A8X6HDV0_TRICU</name>
<evidence type="ECO:0000313" key="2">
    <source>
        <dbReference type="Proteomes" id="UP000887116"/>
    </source>
</evidence>
<proteinExistence type="predicted"/>
<dbReference type="Proteomes" id="UP000887116">
    <property type="component" value="Unassembled WGS sequence"/>
</dbReference>
<sequence length="376" mass="43655">MKKHYSLRNGLTVYEDDKKSSEKSNVEDEFHKKADSYQIFRGYFSEKVKSFSVRSKSNVPMLENPINDNKGRNNLEVISCQKPFLPMATNEKLTFQNKFVKSNYVLEFTSRFLEQDGILVSGQLSKWQNDYKSFSQNMVASQQEVFLKFVCLLNEAELRAFFNRADLLKINLGKLLEKYLQIQTNLAQINEHVNENSVVLYHRHFAVFLNILYFIKPSWILFPKNVILGDNLDVVSYENLNEIFPSKTGVECISSTSKISDNFHGSGLIFDHENSKYASKKLILNSELNSLPLFCNTSIKEVNNDQYQTDINSIISSDIDLITELQNCQQLLSHIENTYNLVKKRLESSLFIKFLALKIKTMIHYLKVPKKIYIRN</sequence>
<dbReference type="AlphaFoldDB" id="A0A8X6HDV0"/>
<keyword evidence="2" id="KW-1185">Reference proteome</keyword>
<accession>A0A8X6HDV0</accession>
<protein>
    <submittedName>
        <fullName evidence="1">Uncharacterized protein</fullName>
    </submittedName>
</protein>
<comment type="caution">
    <text evidence="1">The sequence shown here is derived from an EMBL/GenBank/DDBJ whole genome shotgun (WGS) entry which is preliminary data.</text>
</comment>
<gene>
    <name evidence="1" type="primary">NCL1_40712</name>
    <name evidence="1" type="ORF">TNCT_686001</name>
</gene>
<evidence type="ECO:0000313" key="1">
    <source>
        <dbReference type="EMBL" id="GFR21764.1"/>
    </source>
</evidence>
<reference evidence="1" key="1">
    <citation type="submission" date="2020-07" db="EMBL/GenBank/DDBJ databases">
        <title>Multicomponent nature underlies the extraordinary mechanical properties of spider dragline silk.</title>
        <authorList>
            <person name="Kono N."/>
            <person name="Nakamura H."/>
            <person name="Mori M."/>
            <person name="Yoshida Y."/>
            <person name="Ohtoshi R."/>
            <person name="Malay A.D."/>
            <person name="Moran D.A.P."/>
            <person name="Tomita M."/>
            <person name="Numata K."/>
            <person name="Arakawa K."/>
        </authorList>
    </citation>
    <scope>NUCLEOTIDE SEQUENCE</scope>
</reference>
<dbReference type="EMBL" id="BMAO01018187">
    <property type="protein sequence ID" value="GFR21764.1"/>
    <property type="molecule type" value="Genomic_DNA"/>
</dbReference>